<evidence type="ECO:0000313" key="2">
    <source>
        <dbReference type="Proteomes" id="UP000321947"/>
    </source>
</evidence>
<comment type="caution">
    <text evidence="1">The sequence shown here is derived from an EMBL/GenBank/DDBJ whole genome shotgun (WGS) entry which is preliminary data.</text>
</comment>
<dbReference type="Proteomes" id="UP000321947">
    <property type="component" value="Unassembled WGS sequence"/>
</dbReference>
<sequence>MKAQTEWMVTMVEKEMVKTEFLDVENVVDLVIIGLNPTFSRKQKKIFRVTLSDEDTDDRQSSSNRYGLGFDSSVKNTSQTTGIKYVPASVNIKSELLAATKVRDKLYQWKVSNRSQRHKSNSLNQNGRMSYKNASGHVTFRDGAKGIIIAKVLEVTIVPEATIADIPIANTSINSFKDDSKSTPKEVTVEETELILSSHVRKNHPSSTIIEDPSAGVTTRKKDKVDYTKMIIDLCYTSSIEPTSVNEALKGLQIKQRKEGIFITQEKYTKNIVRKFGLEKSQQKRTPATTHVKITKDTTSATVDHKLYRSMIGSLLNLTTSKLDIAYAVGICDRFQSDPRALHLAIVKRIIKYVHGTSGFGVLYSYDTNSILVEYCDVDLAGCSNNRKSTSMGSGSGCTQLIWMKHMLQEYVNNGEYSKSAAKSVETAPSVSGSHISEMDSDERDDVPLVRLLRKGLLSNVEHFETFDPVTSVHSHESPSSVDESVEGFFIHRDLASKIINTLTVESRALSTSINLLSDRRLEVDSFVRHLKILIPSPNIRAQDQE</sequence>
<dbReference type="PANTHER" id="PTHR11439:SF486">
    <property type="entry name" value="RLK (RECEPTOR-LIKE KINASE) PROTEIN, PUTATIVE-RELATED"/>
    <property type="match status" value="1"/>
</dbReference>
<gene>
    <name evidence="1" type="ORF">E5676_scaffold453G001610</name>
</gene>
<reference evidence="1 2" key="1">
    <citation type="submission" date="2019-08" db="EMBL/GenBank/DDBJ databases">
        <title>Draft genome sequences of two oriental melons (Cucumis melo L. var makuwa).</title>
        <authorList>
            <person name="Kwon S.-Y."/>
        </authorList>
    </citation>
    <scope>NUCLEOTIDE SEQUENCE [LARGE SCALE GENOMIC DNA]</scope>
    <source>
        <strain evidence="2">cv. Chang Bougi</strain>
        <tissue evidence="1">Leaf</tissue>
    </source>
</reference>
<organism evidence="1 2">
    <name type="scientific">Cucumis melo var. makuwa</name>
    <name type="common">Oriental melon</name>
    <dbReference type="NCBI Taxonomy" id="1194695"/>
    <lineage>
        <taxon>Eukaryota</taxon>
        <taxon>Viridiplantae</taxon>
        <taxon>Streptophyta</taxon>
        <taxon>Embryophyta</taxon>
        <taxon>Tracheophyta</taxon>
        <taxon>Spermatophyta</taxon>
        <taxon>Magnoliopsida</taxon>
        <taxon>eudicotyledons</taxon>
        <taxon>Gunneridae</taxon>
        <taxon>Pentapetalae</taxon>
        <taxon>rosids</taxon>
        <taxon>fabids</taxon>
        <taxon>Cucurbitales</taxon>
        <taxon>Cucurbitaceae</taxon>
        <taxon>Benincaseae</taxon>
        <taxon>Cucumis</taxon>
    </lineage>
</organism>
<accession>A0A5D3C5R4</accession>
<evidence type="ECO:0000313" key="1">
    <source>
        <dbReference type="EMBL" id="TYK06674.1"/>
    </source>
</evidence>
<proteinExistence type="predicted"/>
<protein>
    <submittedName>
        <fullName evidence="1">Putative mitochondrial protein</fullName>
    </submittedName>
</protein>
<dbReference type="EMBL" id="SSTD01013395">
    <property type="protein sequence ID" value="TYK06674.1"/>
    <property type="molecule type" value="Genomic_DNA"/>
</dbReference>
<name>A0A5D3C5R4_CUCMM</name>
<dbReference type="PANTHER" id="PTHR11439">
    <property type="entry name" value="GAG-POL-RELATED RETROTRANSPOSON"/>
    <property type="match status" value="1"/>
</dbReference>
<dbReference type="AlphaFoldDB" id="A0A5D3C5R4"/>